<keyword evidence="3" id="KW-1185">Reference proteome</keyword>
<dbReference type="SUPFAM" id="SSF50969">
    <property type="entry name" value="YVTN repeat-like/Quinoprotein amine dehydrogenase"/>
    <property type="match status" value="1"/>
</dbReference>
<dbReference type="PROSITE" id="PS51257">
    <property type="entry name" value="PROKAR_LIPOPROTEIN"/>
    <property type="match status" value="1"/>
</dbReference>
<keyword evidence="1" id="KW-0732">Signal</keyword>
<sequence length="823" mass="92490">MRNFLAVLLLALLAGCANNSSESKDLIDFIPESSVVILKLQDPDLFFSNLRNNAFLKKNRKHPLPKELNEKLSLLDYFSHKDPAFLALSLSNSNQLEFTFISDQLPDFDLDSVQNKMVETITTKKYQIKKYTLEDQVAFASSKDSIFIFSSSKNLLEESLSGKGSLKDSPDFQKALKASSPKQPGIFLNHERMSPVFKKCFPEGDLKVQDQFSNWTSVDAEISQAAIKLNGITSANDTLPNLINVFKEVGPAQNLIATVTPLTAKGFTSATFNNFSKLNQNLKKFRNEAVSEEVTKEKELLETAAEVGMIHLDNSSIFTVRTLDTEAAKIALSSQQEVVEDFREKTILKFNDSGVFAELLKPLISPGDLNFFIYLDEFILFSNTSEALKEAITAFQNDQVLAKSEAYASTMESLSTEASLLLVSNNEPFKKVISNNISEEYKKSTEELNFKNFPLTALQFIYQSDYAHLHAVLSKSSIQEADTPISQMASVSLGASLATRPVFFKNHRTNGMDVAVQDTDNTLYLISPSGKIYWKKKLQSRILGEIRSIDILKNGRYQLAFATQNRLHVIDREGNTVKPFPLNFKDEITQPLAVFDYDNNRNYRFVIVQNRDLYMYDSKGRSVNGFNFSKAGDNIIRSPKHLRIGRKDYILVPEASGKLNILSRTGKTRVPVKEKFNFSDNDWYEYLSRFLSTNEAGELIKISQKGNVQKENLGLAEGHKIDATIKSLVTLSENNLTIKGHKVSLDFGLYTAPEIFYLDNKIYVSVTDTQAHKVYLFDSNGKLLPGFPVYGNSRVDLAHADRGNNVDLVVQGDDDSVLVYEIQ</sequence>
<dbReference type="Proteomes" id="UP001597100">
    <property type="component" value="Unassembled WGS sequence"/>
</dbReference>
<dbReference type="InterPro" id="IPR015943">
    <property type="entry name" value="WD40/YVTN_repeat-like_dom_sf"/>
</dbReference>
<evidence type="ECO:0000256" key="1">
    <source>
        <dbReference type="SAM" id="SignalP"/>
    </source>
</evidence>
<gene>
    <name evidence="2" type="ORF">ACFQ1G_12905</name>
</gene>
<dbReference type="Gene3D" id="2.130.10.10">
    <property type="entry name" value="YVTN repeat-like/Quinoprotein amine dehydrogenase"/>
    <property type="match status" value="1"/>
</dbReference>
<protein>
    <submittedName>
        <fullName evidence="2">Uncharacterized protein</fullName>
    </submittedName>
</protein>
<comment type="caution">
    <text evidence="2">The sequence shown here is derived from an EMBL/GenBank/DDBJ whole genome shotgun (WGS) entry which is preliminary data.</text>
</comment>
<evidence type="ECO:0000313" key="3">
    <source>
        <dbReference type="Proteomes" id="UP001597100"/>
    </source>
</evidence>
<feature type="signal peptide" evidence="1">
    <location>
        <begin position="1"/>
        <end position="19"/>
    </location>
</feature>
<name>A0ABW3IIA1_9FLAO</name>
<dbReference type="EMBL" id="JBHTJP010000035">
    <property type="protein sequence ID" value="MFD0977694.1"/>
    <property type="molecule type" value="Genomic_DNA"/>
</dbReference>
<reference evidence="3" key="1">
    <citation type="journal article" date="2019" name="Int. J. Syst. Evol. Microbiol.">
        <title>The Global Catalogue of Microorganisms (GCM) 10K type strain sequencing project: providing services to taxonomists for standard genome sequencing and annotation.</title>
        <authorList>
            <consortium name="The Broad Institute Genomics Platform"/>
            <consortium name="The Broad Institute Genome Sequencing Center for Infectious Disease"/>
            <person name="Wu L."/>
            <person name="Ma J."/>
        </authorList>
    </citation>
    <scope>NUCLEOTIDE SEQUENCE [LARGE SCALE GENOMIC DNA]</scope>
    <source>
        <strain evidence="3">CCUG 60898</strain>
    </source>
</reference>
<feature type="chain" id="PRO_5045772142" evidence="1">
    <location>
        <begin position="20"/>
        <end position="823"/>
    </location>
</feature>
<accession>A0ABW3IIA1</accession>
<proteinExistence type="predicted"/>
<evidence type="ECO:0000313" key="2">
    <source>
        <dbReference type="EMBL" id="MFD0977694.1"/>
    </source>
</evidence>
<dbReference type="InterPro" id="IPR011044">
    <property type="entry name" value="Quino_amine_DH_bsu"/>
</dbReference>
<dbReference type="RefSeq" id="WP_380740184.1">
    <property type="nucleotide sequence ID" value="NZ_JBHTJP010000035.1"/>
</dbReference>
<organism evidence="2 3">
    <name type="scientific">Salinimicrobium gaetbulicola</name>
    <dbReference type="NCBI Taxonomy" id="999702"/>
    <lineage>
        <taxon>Bacteria</taxon>
        <taxon>Pseudomonadati</taxon>
        <taxon>Bacteroidota</taxon>
        <taxon>Flavobacteriia</taxon>
        <taxon>Flavobacteriales</taxon>
        <taxon>Flavobacteriaceae</taxon>
        <taxon>Salinimicrobium</taxon>
    </lineage>
</organism>